<dbReference type="PANTHER" id="PTHR13054">
    <property type="entry name" value="DIGEORGE SYNDROME CRITICAL REGION 6 DGCR6 FAMILY MEMBER"/>
    <property type="match status" value="1"/>
</dbReference>
<dbReference type="AlphaFoldDB" id="A0A0N5AK41"/>
<dbReference type="Pfam" id="PF07324">
    <property type="entry name" value="DGCR6"/>
    <property type="match status" value="2"/>
</dbReference>
<evidence type="ECO:0000256" key="1">
    <source>
        <dbReference type="ARBA" id="ARBA00005939"/>
    </source>
</evidence>
<evidence type="ECO:0000313" key="3">
    <source>
        <dbReference type="WBParaSite" id="SMUV_0000485001-mRNA-1"/>
    </source>
</evidence>
<dbReference type="STRING" id="451379.A0A0N5AK41"/>
<dbReference type="WBParaSite" id="SMUV_0000485001-mRNA-1">
    <property type="protein sequence ID" value="SMUV_0000485001-mRNA-1"/>
    <property type="gene ID" value="SMUV_0000485001"/>
</dbReference>
<keyword evidence="2" id="KW-1185">Reference proteome</keyword>
<evidence type="ECO:0000313" key="2">
    <source>
        <dbReference type="Proteomes" id="UP000046393"/>
    </source>
</evidence>
<comment type="similarity">
    <text evidence="1">Belongs to the gonadal family.</text>
</comment>
<protein>
    <submittedName>
        <fullName evidence="3">Gonadal protein gdl</fullName>
    </submittedName>
</protein>
<accession>A0A0N5AK41</accession>
<organism evidence="2 3">
    <name type="scientific">Syphacia muris</name>
    <dbReference type="NCBI Taxonomy" id="451379"/>
    <lineage>
        <taxon>Eukaryota</taxon>
        <taxon>Metazoa</taxon>
        <taxon>Ecdysozoa</taxon>
        <taxon>Nematoda</taxon>
        <taxon>Chromadorea</taxon>
        <taxon>Rhabditida</taxon>
        <taxon>Spirurina</taxon>
        <taxon>Oxyuridomorpha</taxon>
        <taxon>Oxyuroidea</taxon>
        <taxon>Oxyuridae</taxon>
        <taxon>Syphacia</taxon>
    </lineage>
</organism>
<name>A0A0N5AK41_9BILA</name>
<dbReference type="Proteomes" id="UP000046393">
    <property type="component" value="Unplaced"/>
</dbReference>
<sequence length="145" mass="17011">MDKYSVEDRRIILQQEMQSFIGSVNAKVKSEFTEELKNSLIESLLDGTVFAIVDSLKDLQRMRETQLYDNRQQRLVELQTVPDLEEQMRLIDVNIVRELDKIVAEQQNTLSRAGVPNFHTTKDENEIVLQMEIIRFIMTVINKHM</sequence>
<dbReference type="PANTHER" id="PTHR13054:SF2">
    <property type="entry name" value="PROTEIN DGCR6"/>
    <property type="match status" value="1"/>
</dbReference>
<dbReference type="InterPro" id="IPR010849">
    <property type="entry name" value="Gonadal"/>
</dbReference>
<proteinExistence type="inferred from homology"/>
<reference evidence="3" key="1">
    <citation type="submission" date="2017-02" db="UniProtKB">
        <authorList>
            <consortium name="WormBaseParasite"/>
        </authorList>
    </citation>
    <scope>IDENTIFICATION</scope>
</reference>